<keyword evidence="2" id="KW-1133">Transmembrane helix</keyword>
<dbReference type="EMBL" id="JAATIP010000050">
    <property type="protein sequence ID" value="KAF4384020.1"/>
    <property type="molecule type" value="Genomic_DNA"/>
</dbReference>
<evidence type="ECO:0000256" key="1">
    <source>
        <dbReference type="SAM" id="MobiDB-lite"/>
    </source>
</evidence>
<protein>
    <recommendedName>
        <fullName evidence="3">Transposase-associated domain-containing protein</fullName>
    </recommendedName>
</protein>
<feature type="compositionally biased region" description="Basic residues" evidence="1">
    <location>
        <begin position="276"/>
        <end position="285"/>
    </location>
</feature>
<evidence type="ECO:0000313" key="4">
    <source>
        <dbReference type="EMBL" id="KAF4384020.1"/>
    </source>
</evidence>
<keyword evidence="2" id="KW-0812">Transmembrane</keyword>
<dbReference type="Pfam" id="PF13963">
    <property type="entry name" value="Transpos_assoc"/>
    <property type="match status" value="1"/>
</dbReference>
<evidence type="ECO:0000313" key="5">
    <source>
        <dbReference type="Proteomes" id="UP000525078"/>
    </source>
</evidence>
<dbReference type="Pfam" id="PF03004">
    <property type="entry name" value="Transposase_24"/>
    <property type="match status" value="1"/>
</dbReference>
<name>A0A7J6GNV4_CANSA</name>
<dbReference type="InterPro" id="IPR029480">
    <property type="entry name" value="Transpos_assoc"/>
</dbReference>
<feature type="transmembrane region" description="Helical" evidence="2">
    <location>
        <begin position="20"/>
        <end position="37"/>
    </location>
</feature>
<comment type="caution">
    <text evidence="4">The sequence shown here is derived from an EMBL/GenBank/DDBJ whole genome shotgun (WGS) entry which is preliminary data.</text>
</comment>
<sequence>MEKVESNSDRKEGGGLGLDFGFFVRIIAFALTISLLASDKSGEEYKTAFVVFFLAAKKNKNFFFFFHPKEEGVKEFRLQKSRTSNEFVVLLATNMLHLKFERKFEDIKLTAFKRFYLFCIDRRTAELDFINRAPCVSITDKLMIKVYGMSNIEMAWEVVSSYDSYEFRSFEMDRDWMSANRLTVKYREGVDFFLEFSAKNADNPDLVHCPCLKCGNMERMKIAQIREHLFKNGTLTMDDPGDYDDDFALWGQSIGGESESDPAAPELEPDPDSQPKKKNGRGAYKGLKHIKNRSEGILLEVEYNQWGQWKDWKAFLTRNLIFKYKDKVPAMLDRPPDAYASCYKPEDWKEFVAKRCSPEWAKKRKKMQDIRSQNTYNHHAGRGGVKKVEEKLEKELGHQLTIYDRADLWIRIHTNKNGELDGPAQEVADRIKLMIVSSGMGMHYW</sequence>
<accession>A0A7J6GNV4</accession>
<proteinExistence type="predicted"/>
<dbReference type="Proteomes" id="UP000525078">
    <property type="component" value="Unassembled WGS sequence"/>
</dbReference>
<feature type="region of interest" description="Disordered" evidence="1">
    <location>
        <begin position="257"/>
        <end position="285"/>
    </location>
</feature>
<dbReference type="PANTHER" id="PTHR33018">
    <property type="entry name" value="OS10G0338966 PROTEIN-RELATED"/>
    <property type="match status" value="1"/>
</dbReference>
<dbReference type="PANTHER" id="PTHR33018:SF31">
    <property type="entry name" value="TRANSPOSASE, PTTA_EN_SPM, PLANT"/>
    <property type="match status" value="1"/>
</dbReference>
<gene>
    <name evidence="4" type="ORF">F8388_018772</name>
</gene>
<dbReference type="AlphaFoldDB" id="A0A7J6GNV4"/>
<keyword evidence="2" id="KW-0472">Membrane</keyword>
<feature type="region of interest" description="Disordered" evidence="1">
    <location>
        <begin position="368"/>
        <end position="387"/>
    </location>
</feature>
<evidence type="ECO:0000256" key="2">
    <source>
        <dbReference type="SAM" id="Phobius"/>
    </source>
</evidence>
<reference evidence="4 5" key="1">
    <citation type="journal article" date="2020" name="bioRxiv">
        <title>Sequence and annotation of 42 cannabis genomes reveals extensive copy number variation in cannabinoid synthesis and pathogen resistance genes.</title>
        <authorList>
            <person name="Mckernan K.J."/>
            <person name="Helbert Y."/>
            <person name="Kane L.T."/>
            <person name="Ebling H."/>
            <person name="Zhang L."/>
            <person name="Liu B."/>
            <person name="Eaton Z."/>
            <person name="Mclaughlin S."/>
            <person name="Kingan S."/>
            <person name="Baybayan P."/>
            <person name="Concepcion G."/>
            <person name="Jordan M."/>
            <person name="Riva A."/>
            <person name="Barbazuk W."/>
            <person name="Harkins T."/>
        </authorList>
    </citation>
    <scope>NUCLEOTIDE SEQUENCE [LARGE SCALE GENOMIC DNA]</scope>
    <source>
        <strain evidence="5">cv. Jamaican Lion 4</strain>
        <tissue evidence="4">Leaf</tissue>
    </source>
</reference>
<feature type="domain" description="Transposase-associated" evidence="3">
    <location>
        <begin position="174"/>
        <end position="235"/>
    </location>
</feature>
<organism evidence="4 5">
    <name type="scientific">Cannabis sativa</name>
    <name type="common">Hemp</name>
    <name type="synonym">Marijuana</name>
    <dbReference type="NCBI Taxonomy" id="3483"/>
    <lineage>
        <taxon>Eukaryota</taxon>
        <taxon>Viridiplantae</taxon>
        <taxon>Streptophyta</taxon>
        <taxon>Embryophyta</taxon>
        <taxon>Tracheophyta</taxon>
        <taxon>Spermatophyta</taxon>
        <taxon>Magnoliopsida</taxon>
        <taxon>eudicotyledons</taxon>
        <taxon>Gunneridae</taxon>
        <taxon>Pentapetalae</taxon>
        <taxon>rosids</taxon>
        <taxon>fabids</taxon>
        <taxon>Rosales</taxon>
        <taxon>Cannabaceae</taxon>
        <taxon>Cannabis</taxon>
    </lineage>
</organism>
<dbReference type="InterPro" id="IPR004252">
    <property type="entry name" value="Probable_transposase_24"/>
</dbReference>
<evidence type="ECO:0000259" key="3">
    <source>
        <dbReference type="Pfam" id="PF13963"/>
    </source>
</evidence>